<reference evidence="2 4" key="1">
    <citation type="submission" date="2015-11" db="EMBL/GenBank/DDBJ databases">
        <title>Genomic analysis of 38 Legionella species identifies large and diverse effector repertoires.</title>
        <authorList>
            <person name="Burstein D."/>
            <person name="Amaro F."/>
            <person name="Zusman T."/>
            <person name="Lifshitz Z."/>
            <person name="Cohen O."/>
            <person name="Gilbert J.A."/>
            <person name="Pupko T."/>
            <person name="Shuman H.A."/>
            <person name="Segal G."/>
        </authorList>
    </citation>
    <scope>NUCLEOTIDE SEQUENCE [LARGE SCALE GENOMIC DNA]</scope>
    <source>
        <strain evidence="2 4">CDC#1407-AL-14</strain>
    </source>
</reference>
<evidence type="ECO:0000313" key="5">
    <source>
        <dbReference type="Proteomes" id="UP000255066"/>
    </source>
</evidence>
<reference evidence="3 5" key="2">
    <citation type="submission" date="2018-06" db="EMBL/GenBank/DDBJ databases">
        <authorList>
            <consortium name="Pathogen Informatics"/>
            <person name="Doyle S."/>
        </authorList>
    </citation>
    <scope>NUCLEOTIDE SEQUENCE [LARGE SCALE GENOMIC DNA]</scope>
    <source>
        <strain evidence="3 5">NCTC12437</strain>
    </source>
</reference>
<evidence type="ECO:0000313" key="2">
    <source>
        <dbReference type="EMBL" id="KTC75995.1"/>
    </source>
</evidence>
<evidence type="ECO:0000313" key="4">
    <source>
        <dbReference type="Proteomes" id="UP000054735"/>
    </source>
</evidence>
<proteinExistence type="predicted"/>
<keyword evidence="4" id="KW-1185">Reference proteome</keyword>
<organism evidence="3 5">
    <name type="scientific">Legionella birminghamensis</name>
    <dbReference type="NCBI Taxonomy" id="28083"/>
    <lineage>
        <taxon>Bacteria</taxon>
        <taxon>Pseudomonadati</taxon>
        <taxon>Pseudomonadota</taxon>
        <taxon>Gammaproteobacteria</taxon>
        <taxon>Legionellales</taxon>
        <taxon>Legionellaceae</taxon>
        <taxon>Legionella</taxon>
    </lineage>
</organism>
<dbReference type="Proteomes" id="UP000054735">
    <property type="component" value="Unassembled WGS sequence"/>
</dbReference>
<evidence type="ECO:0000313" key="3">
    <source>
        <dbReference type="EMBL" id="STX32122.1"/>
    </source>
</evidence>
<dbReference type="EMBL" id="LNXT01000001">
    <property type="protein sequence ID" value="KTC75995.1"/>
    <property type="molecule type" value="Genomic_DNA"/>
</dbReference>
<protein>
    <submittedName>
        <fullName evidence="3">Uncharacterized protein</fullName>
    </submittedName>
</protein>
<feature type="region of interest" description="Disordered" evidence="1">
    <location>
        <begin position="241"/>
        <end position="260"/>
    </location>
</feature>
<feature type="compositionally biased region" description="Basic and acidic residues" evidence="1">
    <location>
        <begin position="244"/>
        <end position="260"/>
    </location>
</feature>
<gene>
    <name evidence="2" type="ORF">Lbir_0064</name>
    <name evidence="3" type="ORF">NCTC12437_01900</name>
</gene>
<name>A0A378IBG0_9GAMM</name>
<evidence type="ECO:0000256" key="1">
    <source>
        <dbReference type="SAM" id="MobiDB-lite"/>
    </source>
</evidence>
<dbReference type="Proteomes" id="UP000255066">
    <property type="component" value="Unassembled WGS sequence"/>
</dbReference>
<sequence length="260" mass="29287">MKIANLHELQNIFAKVNLGEIPGEDPVFILINSTSLLFGDELMKQLALISKEQQLLAIALIVEHTDAPRIDSLIIVCRKAEINSFFCNKLMAYVNDTTSNIISYLRNEWTSNNAKYPIVFTWTTRLDGNYTLIANRAVAPAYQGNGLMKSLSLALIQRLNDTYGFDHELKSFTVHPATYLFFNPHDKKLLSYSSGDLQELSCGFLLQQHERKEIHRPKTISISPDVVKLLIKGGFLKSSAENRAQADSEDKLDDGTPRLN</sequence>
<dbReference type="RefSeq" id="WP_058522190.1">
    <property type="nucleotide sequence ID" value="NZ_CAAAHV010000032.1"/>
</dbReference>
<dbReference type="EMBL" id="UGNW01000001">
    <property type="protein sequence ID" value="STX32122.1"/>
    <property type="molecule type" value="Genomic_DNA"/>
</dbReference>
<accession>A0A378IBG0</accession>
<dbReference type="AlphaFoldDB" id="A0A378IBG0"/>